<dbReference type="PROSITE" id="PS50089">
    <property type="entry name" value="ZF_RING_2"/>
    <property type="match status" value="1"/>
</dbReference>
<dbReference type="KEGG" id="egr:104425986"/>
<keyword evidence="7" id="KW-0812">Transmembrane</keyword>
<dbReference type="EMBL" id="KK198763">
    <property type="protein sequence ID" value="KCW48862.1"/>
    <property type="molecule type" value="Genomic_DNA"/>
</dbReference>
<dbReference type="GO" id="GO:0008270">
    <property type="term" value="F:zinc ion binding"/>
    <property type="evidence" value="ECO:0007669"/>
    <property type="project" value="UniProtKB-KW"/>
</dbReference>
<organism evidence="9">
    <name type="scientific">Eucalyptus grandis</name>
    <name type="common">Flooded gum</name>
    <dbReference type="NCBI Taxonomy" id="71139"/>
    <lineage>
        <taxon>Eukaryota</taxon>
        <taxon>Viridiplantae</taxon>
        <taxon>Streptophyta</taxon>
        <taxon>Embryophyta</taxon>
        <taxon>Tracheophyta</taxon>
        <taxon>Spermatophyta</taxon>
        <taxon>Magnoliopsida</taxon>
        <taxon>eudicotyledons</taxon>
        <taxon>Gunneridae</taxon>
        <taxon>Pentapetalae</taxon>
        <taxon>rosids</taxon>
        <taxon>malvids</taxon>
        <taxon>Myrtales</taxon>
        <taxon>Myrtaceae</taxon>
        <taxon>Myrtoideae</taxon>
        <taxon>Eucalypteae</taxon>
        <taxon>Eucalyptus</taxon>
    </lineage>
</organism>
<dbReference type="GO" id="GO:0016020">
    <property type="term" value="C:membrane"/>
    <property type="evidence" value="ECO:0007669"/>
    <property type="project" value="UniProtKB-SubCell"/>
</dbReference>
<dbReference type="InterPro" id="IPR013083">
    <property type="entry name" value="Znf_RING/FYVE/PHD"/>
</dbReference>
<dbReference type="Gene3D" id="3.30.40.10">
    <property type="entry name" value="Zinc/RING finger domain, C3HC4 (zinc finger)"/>
    <property type="match status" value="1"/>
</dbReference>
<protein>
    <recommendedName>
        <fullName evidence="8">RING-type domain-containing protein</fullName>
    </recommendedName>
</protein>
<dbReference type="PANTHER" id="PTHR46151">
    <property type="entry name" value="NEP1-INTERACTING PROTEIN-LIKE 2"/>
    <property type="match status" value="1"/>
</dbReference>
<keyword evidence="2" id="KW-0479">Metal-binding</keyword>
<keyword evidence="4" id="KW-0862">Zinc</keyword>
<keyword evidence="3 6" id="KW-0863">Zinc-finger</keyword>
<evidence type="ECO:0000256" key="3">
    <source>
        <dbReference type="ARBA" id="ARBA00022771"/>
    </source>
</evidence>
<dbReference type="FunCoup" id="A0A059A415">
    <property type="interactions" value="119"/>
</dbReference>
<comment type="subcellular location">
    <subcellularLocation>
        <location evidence="1">Membrane</location>
    </subcellularLocation>
</comment>
<dbReference type="Pfam" id="PF13639">
    <property type="entry name" value="zf-RING_2"/>
    <property type="match status" value="1"/>
</dbReference>
<evidence type="ECO:0000256" key="7">
    <source>
        <dbReference type="SAM" id="Phobius"/>
    </source>
</evidence>
<gene>
    <name evidence="9" type="ORF">EUGRSUZ_K02490</name>
</gene>
<evidence type="ECO:0000256" key="5">
    <source>
        <dbReference type="ARBA" id="ARBA00023136"/>
    </source>
</evidence>
<dbReference type="InterPro" id="IPR001841">
    <property type="entry name" value="Znf_RING"/>
</dbReference>
<evidence type="ECO:0000256" key="1">
    <source>
        <dbReference type="ARBA" id="ARBA00004370"/>
    </source>
</evidence>
<evidence type="ECO:0000259" key="8">
    <source>
        <dbReference type="PROSITE" id="PS50089"/>
    </source>
</evidence>
<keyword evidence="7" id="KW-1133">Transmembrane helix</keyword>
<evidence type="ECO:0000256" key="2">
    <source>
        <dbReference type="ARBA" id="ARBA00022723"/>
    </source>
</evidence>
<feature type="domain" description="RING-type" evidence="8">
    <location>
        <begin position="207"/>
        <end position="249"/>
    </location>
</feature>
<sequence>MEMAYRCTCSRYRAGPAATSCSFCGGSPPSLGRPHGWPAVERVFGRAWGFRHVLRLAIAALFGAFVGLFALSGAFMGAIAGALAGRASNRGLIRGAILGAIAGAVLSLEALEASRAYWYQEQTGVRGTSSMADFIEELLRGRFVEDQFEPAMLTPYHWQVDGDSRSFIEIRDVYDELVFRGLSQDALKRLPSQVIMEDMKTMQSICCAICLQNIEVGETVRSLPRCHHMFHLTCVDKWLVRCGSCPVCRQNVNCKAPRISQRM</sequence>
<evidence type="ECO:0000313" key="9">
    <source>
        <dbReference type="EMBL" id="KCW48862.1"/>
    </source>
</evidence>
<evidence type="ECO:0000256" key="6">
    <source>
        <dbReference type="PROSITE-ProRule" id="PRU00175"/>
    </source>
</evidence>
<dbReference type="SMART" id="SM00184">
    <property type="entry name" value="RING"/>
    <property type="match status" value="1"/>
</dbReference>
<keyword evidence="5 7" id="KW-0472">Membrane</keyword>
<feature type="transmembrane region" description="Helical" evidence="7">
    <location>
        <begin position="56"/>
        <end position="80"/>
    </location>
</feature>
<reference evidence="9" key="1">
    <citation type="submission" date="2013-07" db="EMBL/GenBank/DDBJ databases">
        <title>The genome of Eucalyptus grandis.</title>
        <authorList>
            <person name="Schmutz J."/>
            <person name="Hayes R."/>
            <person name="Myburg A."/>
            <person name="Tuskan G."/>
            <person name="Grattapaglia D."/>
            <person name="Rokhsar D.S."/>
        </authorList>
    </citation>
    <scope>NUCLEOTIDE SEQUENCE</scope>
    <source>
        <tissue evidence="9">Leaf extractions</tissue>
    </source>
</reference>
<accession>A0A059A415</accession>
<dbReference type="eggNOG" id="KOG0800">
    <property type="taxonomic scope" value="Eukaryota"/>
</dbReference>
<evidence type="ECO:0000256" key="4">
    <source>
        <dbReference type="ARBA" id="ARBA00022833"/>
    </source>
</evidence>
<dbReference type="OMA" id="HMISKDM"/>
<feature type="transmembrane region" description="Helical" evidence="7">
    <location>
        <begin position="92"/>
        <end position="111"/>
    </location>
</feature>
<dbReference type="PANTHER" id="PTHR46151:SF18">
    <property type="entry name" value="NEP1-INTERACTING PROTEIN-LIKE 2"/>
    <property type="match status" value="1"/>
</dbReference>
<dbReference type="Gramene" id="KCW48862">
    <property type="protein sequence ID" value="KCW48862"/>
    <property type="gene ID" value="EUGRSUZ_K02490"/>
</dbReference>
<dbReference type="AlphaFoldDB" id="A0A059A415"/>
<dbReference type="OrthoDB" id="9984778at2759"/>
<name>A0A059A415_EUCGR</name>
<proteinExistence type="predicted"/>
<dbReference type="SUPFAM" id="SSF57850">
    <property type="entry name" value="RING/U-box"/>
    <property type="match status" value="1"/>
</dbReference>
<dbReference type="InParanoid" id="A0A059A415"/>